<proteinExistence type="predicted"/>
<comment type="caution">
    <text evidence="1">The sequence shown here is derived from an EMBL/GenBank/DDBJ whole genome shotgun (WGS) entry which is preliminary data.</text>
</comment>
<dbReference type="Proteomes" id="UP000593572">
    <property type="component" value="Unassembled WGS sequence"/>
</dbReference>
<accession>A0A7J8LNI6</accession>
<dbReference type="EMBL" id="JABEZX010000004">
    <property type="protein sequence ID" value="MBA0553989.1"/>
    <property type="molecule type" value="Genomic_DNA"/>
</dbReference>
<name>A0A7J8LNI6_9ROSI</name>
<protein>
    <submittedName>
        <fullName evidence="1">Uncharacterized protein</fullName>
    </submittedName>
</protein>
<reference evidence="1 2" key="1">
    <citation type="journal article" date="2019" name="Genome Biol. Evol.">
        <title>Insights into the evolution of the New World diploid cottons (Gossypium, subgenus Houzingenia) based on genome sequencing.</title>
        <authorList>
            <person name="Grover C.E."/>
            <person name="Arick M.A. 2nd"/>
            <person name="Thrash A."/>
            <person name="Conover J.L."/>
            <person name="Sanders W.S."/>
            <person name="Peterson D.G."/>
            <person name="Frelichowski J.E."/>
            <person name="Scheffler J.A."/>
            <person name="Scheffler B.E."/>
            <person name="Wendel J.F."/>
        </authorList>
    </citation>
    <scope>NUCLEOTIDE SEQUENCE [LARGE SCALE GENOMIC DNA]</scope>
    <source>
        <strain evidence="1">157</strain>
        <tissue evidence="1">Leaf</tissue>
    </source>
</reference>
<feature type="non-terminal residue" evidence="1">
    <location>
        <position position="1"/>
    </location>
</feature>
<evidence type="ECO:0000313" key="2">
    <source>
        <dbReference type="Proteomes" id="UP000593572"/>
    </source>
</evidence>
<gene>
    <name evidence="1" type="ORF">Golob_013124</name>
</gene>
<keyword evidence="2" id="KW-1185">Reference proteome</keyword>
<evidence type="ECO:0000313" key="1">
    <source>
        <dbReference type="EMBL" id="MBA0553989.1"/>
    </source>
</evidence>
<sequence length="132" mass="14446">TPVPLKLRNRSTQSPVKGEGGIALVQIKSRVNYLVTHSKVIELSKMVTAIFFMTGHAKMENVFHIFLPLSTFTQYTENANAGNGQSFSNYGKNGNDIPNDLNNYRKGAYVVGSSFSSYGEAANGVNDSFTPY</sequence>
<organism evidence="1 2">
    <name type="scientific">Gossypium lobatum</name>
    <dbReference type="NCBI Taxonomy" id="34289"/>
    <lineage>
        <taxon>Eukaryota</taxon>
        <taxon>Viridiplantae</taxon>
        <taxon>Streptophyta</taxon>
        <taxon>Embryophyta</taxon>
        <taxon>Tracheophyta</taxon>
        <taxon>Spermatophyta</taxon>
        <taxon>Magnoliopsida</taxon>
        <taxon>eudicotyledons</taxon>
        <taxon>Gunneridae</taxon>
        <taxon>Pentapetalae</taxon>
        <taxon>rosids</taxon>
        <taxon>malvids</taxon>
        <taxon>Malvales</taxon>
        <taxon>Malvaceae</taxon>
        <taxon>Malvoideae</taxon>
        <taxon>Gossypium</taxon>
    </lineage>
</organism>
<dbReference type="AlphaFoldDB" id="A0A7J8LNI6"/>